<evidence type="ECO:0000256" key="5">
    <source>
        <dbReference type="HAMAP-Rule" id="MF_01928"/>
    </source>
</evidence>
<evidence type="ECO:0000313" key="8">
    <source>
        <dbReference type="EMBL" id="GEN46940.1"/>
    </source>
</evidence>
<keyword evidence="4 5" id="KW-0067">ATP-binding</keyword>
<dbReference type="Gene3D" id="3.30.470.20">
    <property type="entry name" value="ATP-grasp fold, B domain"/>
    <property type="match status" value="1"/>
</dbReference>
<feature type="binding site" evidence="5">
    <location>
        <begin position="152"/>
        <end position="158"/>
    </location>
    <ligand>
        <name>ATP</name>
        <dbReference type="ChEBI" id="CHEBI:30616"/>
    </ligand>
</feature>
<dbReference type="InterPro" id="IPR013815">
    <property type="entry name" value="ATP_grasp_subdomain_1"/>
</dbReference>
<evidence type="ECO:0000256" key="6">
    <source>
        <dbReference type="RuleBase" id="RU361200"/>
    </source>
</evidence>
<dbReference type="HAMAP" id="MF_01928">
    <property type="entry name" value="PurK"/>
    <property type="match status" value="1"/>
</dbReference>
<dbReference type="OrthoDB" id="9804625at2"/>
<dbReference type="Gene3D" id="3.40.50.20">
    <property type="match status" value="1"/>
</dbReference>
<evidence type="ECO:0000256" key="4">
    <source>
        <dbReference type="ARBA" id="ARBA00022840"/>
    </source>
</evidence>
<evidence type="ECO:0000256" key="1">
    <source>
        <dbReference type="ARBA" id="ARBA00022598"/>
    </source>
</evidence>
<dbReference type="FunFam" id="3.40.50.20:FF:000016">
    <property type="entry name" value="N5-carboxyaminoimidazole ribonucleotide synthase"/>
    <property type="match status" value="1"/>
</dbReference>
<dbReference type="Pfam" id="PF22660">
    <property type="entry name" value="RS_preATP-grasp-like"/>
    <property type="match status" value="1"/>
</dbReference>
<sequence length="382" mass="42189">MERIIRPGSTIGIIGGGQLGQMMALSAKAMGFKTAVLDPTPNSPTAQVADEQIIAPYSSLEAAKQLRDVADVITYEFENVDVKVLEYLEQEAYLPQGSQLIQTTQDRAFEKEAIEKSGAKVASYKLVDNNSDLLEAVNEIGLPSILKTRRFGYDGKGQVVIETNDNLNEASQLLEQGPCILEEKINFNQELSVMVVRSTTGEVMTYPVSENIHVNHILHQSIVPARVSEQVESQAKKVAIAVAETLGVIGALGVELFLGEDDTIYVNEVAPRPHNSGHYTMDACITSQFEQHVRAICGWALGNGKLMSPVVMTNVLGQHLEEVNQQVIKLPQAKLHLYGKAEAKQNRKMGHINFVGNDVNDMLKQIKQLNIWREQHDRALYT</sequence>
<dbReference type="PROSITE" id="PS50975">
    <property type="entry name" value="ATP_GRASP"/>
    <property type="match status" value="1"/>
</dbReference>
<dbReference type="InterPro" id="IPR003135">
    <property type="entry name" value="ATP-grasp_carboxylate-amine"/>
</dbReference>
<keyword evidence="1 5" id="KW-0436">Ligase</keyword>
<evidence type="ECO:0000256" key="2">
    <source>
        <dbReference type="ARBA" id="ARBA00022741"/>
    </source>
</evidence>
<dbReference type="AlphaFoldDB" id="A0A511W769"/>
<evidence type="ECO:0000259" key="7">
    <source>
        <dbReference type="PROSITE" id="PS50975"/>
    </source>
</evidence>
<comment type="function">
    <text evidence="6">Catalyzes the ATP-dependent conversion of 5-aminoimidazole ribonucleotide (AIR) and HCO(3)- to N5-carboxyaminoimidazole ribonucleotide (N5-CAIR).</text>
</comment>
<dbReference type="Pfam" id="PF17769">
    <property type="entry name" value="PurK_C"/>
    <property type="match status" value="1"/>
</dbReference>
<organism evidence="8 9">
    <name type="scientific">Alkalibacillus haloalkaliphilus</name>
    <dbReference type="NCBI Taxonomy" id="94136"/>
    <lineage>
        <taxon>Bacteria</taxon>
        <taxon>Bacillati</taxon>
        <taxon>Bacillota</taxon>
        <taxon>Bacilli</taxon>
        <taxon>Bacillales</taxon>
        <taxon>Bacillaceae</taxon>
        <taxon>Alkalibacillus</taxon>
    </lineage>
</organism>
<feature type="binding site" evidence="5">
    <location>
        <position position="147"/>
    </location>
    <ligand>
        <name>ATP</name>
        <dbReference type="ChEBI" id="CHEBI:30616"/>
    </ligand>
</feature>
<dbReference type="NCBIfam" id="TIGR01161">
    <property type="entry name" value="purK"/>
    <property type="match status" value="1"/>
</dbReference>
<comment type="function">
    <text evidence="5">Catalyzes the ATP-dependent conversion of 5-aminoimidazole ribonucleotide (AIR) and HCO(3)(-) to N5-carboxyaminoimidazole ribonucleotide (N5-CAIR).</text>
</comment>
<keyword evidence="9" id="KW-1185">Reference proteome</keyword>
<dbReference type="InterPro" id="IPR016185">
    <property type="entry name" value="PreATP-grasp_dom_sf"/>
</dbReference>
<feature type="binding site" evidence="5">
    <location>
        <position position="107"/>
    </location>
    <ligand>
        <name>ATP</name>
        <dbReference type="ChEBI" id="CHEBI:30616"/>
    </ligand>
</feature>
<dbReference type="GO" id="GO:0034028">
    <property type="term" value="F:5-(carboxyamino)imidazole ribonucleotide synthase activity"/>
    <property type="evidence" value="ECO:0007669"/>
    <property type="project" value="UniProtKB-UniRule"/>
</dbReference>
<dbReference type="NCBIfam" id="NF004679">
    <property type="entry name" value="PRK06019.1-5"/>
    <property type="match status" value="1"/>
</dbReference>
<evidence type="ECO:0000313" key="9">
    <source>
        <dbReference type="Proteomes" id="UP000321440"/>
    </source>
</evidence>
<protein>
    <recommendedName>
        <fullName evidence="5 6">N5-carboxyaminoimidazole ribonucleotide synthase</fullName>
        <shortName evidence="5 6">N5-CAIR synthase</shortName>
        <ecNumber evidence="5 6">6.3.4.18</ecNumber>
    </recommendedName>
    <alternativeName>
        <fullName evidence="5 6">5-(carboxyamino)imidazole ribonucleotide synthetase</fullName>
    </alternativeName>
</protein>
<dbReference type="FunFam" id="3.30.470.20:FF:000029">
    <property type="entry name" value="N5-carboxyaminoimidazole ribonucleotide synthase"/>
    <property type="match status" value="1"/>
</dbReference>
<dbReference type="NCBIfam" id="NF004676">
    <property type="entry name" value="PRK06019.1-2"/>
    <property type="match status" value="1"/>
</dbReference>
<feature type="binding site" evidence="5">
    <location>
        <begin position="267"/>
        <end position="268"/>
    </location>
    <ligand>
        <name>ATP</name>
        <dbReference type="ChEBI" id="CHEBI:30616"/>
    </ligand>
</feature>
<dbReference type="PANTHER" id="PTHR11609:SF5">
    <property type="entry name" value="PHOSPHORIBOSYLAMINOIMIDAZOLE CARBOXYLASE"/>
    <property type="match status" value="1"/>
</dbReference>
<dbReference type="InterPro" id="IPR011761">
    <property type="entry name" value="ATP-grasp"/>
</dbReference>
<dbReference type="PANTHER" id="PTHR11609">
    <property type="entry name" value="PURINE BIOSYNTHESIS PROTEIN 6/7, PUR6/7"/>
    <property type="match status" value="1"/>
</dbReference>
<evidence type="ECO:0000256" key="3">
    <source>
        <dbReference type="ARBA" id="ARBA00022755"/>
    </source>
</evidence>
<dbReference type="FunFam" id="3.30.1490.20:FF:000015">
    <property type="entry name" value="N5-carboxyaminoimidazole ribonucleotide synthase"/>
    <property type="match status" value="1"/>
</dbReference>
<gene>
    <name evidence="5 6 8" type="primary">purK</name>
    <name evidence="8" type="ORF">AHA02nite_27160</name>
</gene>
<dbReference type="SUPFAM" id="SSF52440">
    <property type="entry name" value="PreATP-grasp domain"/>
    <property type="match status" value="1"/>
</dbReference>
<dbReference type="Proteomes" id="UP000321440">
    <property type="component" value="Unassembled WGS sequence"/>
</dbReference>
<feature type="binding site" evidence="5">
    <location>
        <position position="190"/>
    </location>
    <ligand>
        <name>ATP</name>
        <dbReference type="ChEBI" id="CHEBI:30616"/>
    </ligand>
</feature>
<dbReference type="GO" id="GO:0005524">
    <property type="term" value="F:ATP binding"/>
    <property type="evidence" value="ECO:0007669"/>
    <property type="project" value="UniProtKB-UniRule"/>
</dbReference>
<dbReference type="SUPFAM" id="SSF51246">
    <property type="entry name" value="Rudiment single hybrid motif"/>
    <property type="match status" value="1"/>
</dbReference>
<dbReference type="Gene3D" id="3.30.1490.20">
    <property type="entry name" value="ATP-grasp fold, A domain"/>
    <property type="match status" value="1"/>
</dbReference>
<dbReference type="Pfam" id="PF02222">
    <property type="entry name" value="ATP-grasp"/>
    <property type="match status" value="1"/>
</dbReference>
<dbReference type="GO" id="GO:0004638">
    <property type="term" value="F:phosphoribosylaminoimidazole carboxylase activity"/>
    <property type="evidence" value="ECO:0007669"/>
    <property type="project" value="InterPro"/>
</dbReference>
<dbReference type="EMBL" id="BJYA01000020">
    <property type="protein sequence ID" value="GEN46940.1"/>
    <property type="molecule type" value="Genomic_DNA"/>
</dbReference>
<dbReference type="EC" id="6.3.4.18" evidence="5 6"/>
<dbReference type="NCBIfam" id="NF004675">
    <property type="entry name" value="PRK06019.1-1"/>
    <property type="match status" value="1"/>
</dbReference>
<dbReference type="UniPathway" id="UPA00074">
    <property type="reaction ID" value="UER00942"/>
</dbReference>
<comment type="caution">
    <text evidence="8">The sequence shown here is derived from an EMBL/GenBank/DDBJ whole genome shotgun (WGS) entry which is preliminary data.</text>
</comment>
<keyword evidence="3 5" id="KW-0658">Purine biosynthesis</keyword>
<proteinExistence type="inferred from homology"/>
<dbReference type="InterPro" id="IPR040686">
    <property type="entry name" value="PurK_C"/>
</dbReference>
<dbReference type="GO" id="GO:0005829">
    <property type="term" value="C:cytosol"/>
    <property type="evidence" value="ECO:0007669"/>
    <property type="project" value="TreeGrafter"/>
</dbReference>
<dbReference type="InterPro" id="IPR011054">
    <property type="entry name" value="Rudment_hybrid_motif"/>
</dbReference>
<reference evidence="8 9" key="1">
    <citation type="submission" date="2019-07" db="EMBL/GenBank/DDBJ databases">
        <title>Whole genome shotgun sequence of Alkalibacillus haloalkaliphilus NBRC 103110.</title>
        <authorList>
            <person name="Hosoyama A."/>
            <person name="Uohara A."/>
            <person name="Ohji S."/>
            <person name="Ichikawa N."/>
        </authorList>
    </citation>
    <scope>NUCLEOTIDE SEQUENCE [LARGE SCALE GENOMIC DNA]</scope>
    <source>
        <strain evidence="8 9">NBRC 103110</strain>
    </source>
</reference>
<dbReference type="GO" id="GO:0046872">
    <property type="term" value="F:metal ion binding"/>
    <property type="evidence" value="ECO:0007669"/>
    <property type="project" value="InterPro"/>
</dbReference>
<dbReference type="InterPro" id="IPR005875">
    <property type="entry name" value="PurK"/>
</dbReference>
<dbReference type="GO" id="GO:0006189">
    <property type="term" value="P:'de novo' IMP biosynthetic process"/>
    <property type="evidence" value="ECO:0007669"/>
    <property type="project" value="UniProtKB-UniRule"/>
</dbReference>
<name>A0A511W769_9BACI</name>
<feature type="domain" description="ATP-grasp" evidence="7">
    <location>
        <begin position="111"/>
        <end position="297"/>
    </location>
</feature>
<dbReference type="SUPFAM" id="SSF56059">
    <property type="entry name" value="Glutathione synthetase ATP-binding domain-like"/>
    <property type="match status" value="1"/>
</dbReference>
<comment type="pathway">
    <text evidence="5 6">Purine metabolism; IMP biosynthesis via de novo pathway; 5-amino-1-(5-phospho-D-ribosyl)imidazole-4-carboxylate from 5-amino-1-(5-phospho-D-ribosyl)imidazole (N5-CAIR route): step 1/2.</text>
</comment>
<feature type="binding site" evidence="5">
    <location>
        <begin position="182"/>
        <end position="185"/>
    </location>
    <ligand>
        <name>ATP</name>
        <dbReference type="ChEBI" id="CHEBI:30616"/>
    </ligand>
</feature>
<comment type="catalytic activity">
    <reaction evidence="5 6">
        <text>5-amino-1-(5-phospho-beta-D-ribosyl)imidazole + hydrogencarbonate + ATP = 5-carboxyamino-1-(5-phospho-D-ribosyl)imidazole + ADP + phosphate + 2 H(+)</text>
        <dbReference type="Rhea" id="RHEA:19317"/>
        <dbReference type="ChEBI" id="CHEBI:15378"/>
        <dbReference type="ChEBI" id="CHEBI:17544"/>
        <dbReference type="ChEBI" id="CHEBI:30616"/>
        <dbReference type="ChEBI" id="CHEBI:43474"/>
        <dbReference type="ChEBI" id="CHEBI:58730"/>
        <dbReference type="ChEBI" id="CHEBI:137981"/>
        <dbReference type="ChEBI" id="CHEBI:456216"/>
        <dbReference type="EC" id="6.3.4.18"/>
    </reaction>
</comment>
<accession>A0A511W769</accession>
<keyword evidence="2 5" id="KW-0547">Nucleotide-binding</keyword>
<feature type="binding site" evidence="5">
    <location>
        <position position="213"/>
    </location>
    <ligand>
        <name>ATP</name>
        <dbReference type="ChEBI" id="CHEBI:30616"/>
    </ligand>
</feature>
<comment type="subunit">
    <text evidence="5 6">Homodimer.</text>
</comment>
<dbReference type="RefSeq" id="WP_146818187.1">
    <property type="nucleotide sequence ID" value="NZ_BJYA01000020.1"/>
</dbReference>
<comment type="similarity">
    <text evidence="5 6">Belongs to the PurK/PurT family.</text>
</comment>
<dbReference type="InterPro" id="IPR054350">
    <property type="entry name" value="PurT/PurK_preATP-grasp"/>
</dbReference>